<evidence type="ECO:0008006" key="5">
    <source>
        <dbReference type="Google" id="ProtNLM"/>
    </source>
</evidence>
<dbReference type="Pfam" id="PF01554">
    <property type="entry name" value="MatE"/>
    <property type="match status" value="2"/>
</dbReference>
<name>A0AA38LMG7_TAXCH</name>
<evidence type="ECO:0000256" key="1">
    <source>
        <dbReference type="ARBA" id="ARBA00010199"/>
    </source>
</evidence>
<accession>A0AA38LMG7</accession>
<feature type="transmembrane region" description="Helical" evidence="2">
    <location>
        <begin position="110"/>
        <end position="131"/>
    </location>
</feature>
<feature type="transmembrane region" description="Helical" evidence="2">
    <location>
        <begin position="151"/>
        <end position="170"/>
    </location>
</feature>
<proteinExistence type="inferred from homology"/>
<sequence>VSEQNNGVLLGLSLQRTIFILFCAAVPICSLWLNTESILVWCGQDKSIAEMAGRYILFSLPDLIAQSFLHPLRIYLRTQCSILPLTVSAAVALVLHIPINYLLKLSVPGVALAAVWANFNIVICLACYIWLSGLYKNTMPVLSRECLRGWVSFLRLAVPSCASVCLEWWWYEFMILLCGLMLNPKATAASIGILIQCTALLYIFPSSLGVGVSTRVGNELGANGHEGTS</sequence>
<comment type="similarity">
    <text evidence="1">Belongs to the multi antimicrobial extrusion (MATE) (TC 2.A.66.1) family.</text>
</comment>
<dbReference type="Proteomes" id="UP000824469">
    <property type="component" value="Unassembled WGS sequence"/>
</dbReference>
<keyword evidence="4" id="KW-1185">Reference proteome</keyword>
<feature type="non-terminal residue" evidence="3">
    <location>
        <position position="1"/>
    </location>
</feature>
<dbReference type="EMBL" id="JAHRHJ020000001">
    <property type="protein sequence ID" value="KAH9330528.1"/>
    <property type="molecule type" value="Genomic_DNA"/>
</dbReference>
<feature type="transmembrane region" description="Helical" evidence="2">
    <location>
        <begin position="18"/>
        <end position="43"/>
    </location>
</feature>
<keyword evidence="2" id="KW-0472">Membrane</keyword>
<dbReference type="AlphaFoldDB" id="A0AA38LMG7"/>
<keyword evidence="2" id="KW-0812">Transmembrane</keyword>
<dbReference type="GO" id="GO:0042910">
    <property type="term" value="F:xenobiotic transmembrane transporter activity"/>
    <property type="evidence" value="ECO:0007669"/>
    <property type="project" value="InterPro"/>
</dbReference>
<organism evidence="3 4">
    <name type="scientific">Taxus chinensis</name>
    <name type="common">Chinese yew</name>
    <name type="synonym">Taxus wallichiana var. chinensis</name>
    <dbReference type="NCBI Taxonomy" id="29808"/>
    <lineage>
        <taxon>Eukaryota</taxon>
        <taxon>Viridiplantae</taxon>
        <taxon>Streptophyta</taxon>
        <taxon>Embryophyta</taxon>
        <taxon>Tracheophyta</taxon>
        <taxon>Spermatophyta</taxon>
        <taxon>Pinopsida</taxon>
        <taxon>Pinidae</taxon>
        <taxon>Conifers II</taxon>
        <taxon>Cupressales</taxon>
        <taxon>Taxaceae</taxon>
        <taxon>Taxus</taxon>
    </lineage>
</organism>
<reference evidence="3 4" key="1">
    <citation type="journal article" date="2021" name="Nat. Plants">
        <title>The Taxus genome provides insights into paclitaxel biosynthesis.</title>
        <authorList>
            <person name="Xiong X."/>
            <person name="Gou J."/>
            <person name="Liao Q."/>
            <person name="Li Y."/>
            <person name="Zhou Q."/>
            <person name="Bi G."/>
            <person name="Li C."/>
            <person name="Du R."/>
            <person name="Wang X."/>
            <person name="Sun T."/>
            <person name="Guo L."/>
            <person name="Liang H."/>
            <person name="Lu P."/>
            <person name="Wu Y."/>
            <person name="Zhang Z."/>
            <person name="Ro D.K."/>
            <person name="Shang Y."/>
            <person name="Huang S."/>
            <person name="Yan J."/>
        </authorList>
    </citation>
    <scope>NUCLEOTIDE SEQUENCE [LARGE SCALE GENOMIC DNA]</scope>
    <source>
        <strain evidence="3">Ta-2019</strain>
    </source>
</reference>
<keyword evidence="2" id="KW-1133">Transmembrane helix</keyword>
<evidence type="ECO:0000313" key="3">
    <source>
        <dbReference type="EMBL" id="KAH9330528.1"/>
    </source>
</evidence>
<comment type="caution">
    <text evidence="3">The sequence shown here is derived from an EMBL/GenBank/DDBJ whole genome shotgun (WGS) entry which is preliminary data.</text>
</comment>
<dbReference type="OMA" id="LATHMCL"/>
<dbReference type="InterPro" id="IPR002528">
    <property type="entry name" value="MATE_fam"/>
</dbReference>
<dbReference type="PANTHER" id="PTHR11206">
    <property type="entry name" value="MULTIDRUG RESISTANCE PROTEIN"/>
    <property type="match status" value="1"/>
</dbReference>
<dbReference type="GO" id="GO:0015297">
    <property type="term" value="F:antiporter activity"/>
    <property type="evidence" value="ECO:0007669"/>
    <property type="project" value="InterPro"/>
</dbReference>
<gene>
    <name evidence="3" type="ORF">KI387_002636</name>
</gene>
<protein>
    <recommendedName>
        <fullName evidence="5">Protein DETOXIFICATION</fullName>
    </recommendedName>
</protein>
<feature type="transmembrane region" description="Helical" evidence="2">
    <location>
        <begin position="82"/>
        <end position="103"/>
    </location>
</feature>
<feature type="transmembrane region" description="Helical" evidence="2">
    <location>
        <begin position="182"/>
        <end position="204"/>
    </location>
</feature>
<evidence type="ECO:0000313" key="4">
    <source>
        <dbReference type="Proteomes" id="UP000824469"/>
    </source>
</evidence>
<evidence type="ECO:0000256" key="2">
    <source>
        <dbReference type="SAM" id="Phobius"/>
    </source>
</evidence>
<dbReference type="GO" id="GO:0016020">
    <property type="term" value="C:membrane"/>
    <property type="evidence" value="ECO:0007669"/>
    <property type="project" value="InterPro"/>
</dbReference>